<dbReference type="NCBIfam" id="TIGR01640">
    <property type="entry name" value="F_box_assoc_1"/>
    <property type="match status" value="1"/>
</dbReference>
<organism evidence="3 4">
    <name type="scientific">Salix suchowensis</name>
    <dbReference type="NCBI Taxonomy" id="1278906"/>
    <lineage>
        <taxon>Eukaryota</taxon>
        <taxon>Viridiplantae</taxon>
        <taxon>Streptophyta</taxon>
        <taxon>Embryophyta</taxon>
        <taxon>Tracheophyta</taxon>
        <taxon>Spermatophyta</taxon>
        <taxon>Magnoliopsida</taxon>
        <taxon>eudicotyledons</taxon>
        <taxon>Gunneridae</taxon>
        <taxon>Pentapetalae</taxon>
        <taxon>rosids</taxon>
        <taxon>fabids</taxon>
        <taxon>Malpighiales</taxon>
        <taxon>Salicaceae</taxon>
        <taxon>Saliceae</taxon>
        <taxon>Salix</taxon>
    </lineage>
</organism>
<evidence type="ECO:0000256" key="1">
    <source>
        <dbReference type="SAM" id="MobiDB-lite"/>
    </source>
</evidence>
<name>A0ABQ9BVD6_9ROSI</name>
<proteinExistence type="predicted"/>
<dbReference type="Pfam" id="PF07734">
    <property type="entry name" value="FBA_1"/>
    <property type="match status" value="1"/>
</dbReference>
<dbReference type="SUPFAM" id="SSF81383">
    <property type="entry name" value="F-box domain"/>
    <property type="match status" value="1"/>
</dbReference>
<dbReference type="EMBL" id="JAPFFI010000006">
    <property type="protein sequence ID" value="KAJ6390254.1"/>
    <property type="molecule type" value="Genomic_DNA"/>
</dbReference>
<dbReference type="Proteomes" id="UP001141253">
    <property type="component" value="Chromosome 2"/>
</dbReference>
<dbReference type="Pfam" id="PF12937">
    <property type="entry name" value="F-box-like"/>
    <property type="match status" value="1"/>
</dbReference>
<feature type="region of interest" description="Disordered" evidence="1">
    <location>
        <begin position="1"/>
        <end position="25"/>
    </location>
</feature>
<sequence length="391" mass="44533">MDLDFEKHSKRRKTTHEDGPQTTGMELLPREIARDILSRLPITSLVKFKCVCRAWRAMALDPQVVNLYSSCSTQDADPCVILHSDFPIRNNLYFVDFAADDEEKDKVKRLQAPFSSRMPEFEVVGSCNGLLCLADSLYNDSLYIYNPFTGGYKELPKSLQYPDQEVVFGFGFNPETNEYKAAPCGEVSAKCHTGLFVGHRKPSLMGRLHWVSRPCRNKPARRLVSFDLTDEQFREVPKPDCGGLNRCDYHLAVLGGCLSVAVYCNYRRLEIWVMKEYNEKGSWVKEYKIGAYMPKGLKQNLDRPLKIWKNASNRRVVRALCILKNGEILLEYKNRVLVSYDPKKGKFKDIDLQGTPNWFQAVVHVGSLNWIDTPPPSESRGHGSGSSPYVS</sequence>
<evidence type="ECO:0000313" key="4">
    <source>
        <dbReference type="Proteomes" id="UP001141253"/>
    </source>
</evidence>
<evidence type="ECO:0000313" key="3">
    <source>
        <dbReference type="EMBL" id="KAJ6390254.1"/>
    </source>
</evidence>
<dbReference type="PANTHER" id="PTHR31672">
    <property type="entry name" value="BNACNNG10540D PROTEIN"/>
    <property type="match status" value="1"/>
</dbReference>
<protein>
    <recommendedName>
        <fullName evidence="2">F-box domain-containing protein</fullName>
    </recommendedName>
</protein>
<feature type="domain" description="F-box" evidence="2">
    <location>
        <begin position="22"/>
        <end position="71"/>
    </location>
</feature>
<reference evidence="3" key="2">
    <citation type="journal article" date="2023" name="Int. J. Mol. Sci.">
        <title>De Novo Assembly and Annotation of 11 Diverse Shrub Willow (Salix) Genomes Reveals Novel Gene Organization in Sex-Linked Regions.</title>
        <authorList>
            <person name="Hyden B."/>
            <person name="Feng K."/>
            <person name="Yates T.B."/>
            <person name="Jawdy S."/>
            <person name="Cereghino C."/>
            <person name="Smart L.B."/>
            <person name="Muchero W."/>
        </authorList>
    </citation>
    <scope>NUCLEOTIDE SEQUENCE</scope>
    <source>
        <tissue evidence="3">Shoot tip</tissue>
    </source>
</reference>
<dbReference type="InterPro" id="IPR036047">
    <property type="entry name" value="F-box-like_dom_sf"/>
</dbReference>
<keyword evidence="4" id="KW-1185">Reference proteome</keyword>
<dbReference type="InterPro" id="IPR001810">
    <property type="entry name" value="F-box_dom"/>
</dbReference>
<dbReference type="SMART" id="SM00256">
    <property type="entry name" value="FBOX"/>
    <property type="match status" value="1"/>
</dbReference>
<dbReference type="InterPro" id="IPR006527">
    <property type="entry name" value="F-box-assoc_dom_typ1"/>
</dbReference>
<dbReference type="Gene3D" id="1.20.1280.50">
    <property type="match status" value="1"/>
</dbReference>
<dbReference type="InterPro" id="IPR050796">
    <property type="entry name" value="SCF_F-box_component"/>
</dbReference>
<accession>A0ABQ9BVD6</accession>
<dbReference type="PANTHER" id="PTHR31672:SF2">
    <property type="entry name" value="F-BOX DOMAIN-CONTAINING PROTEIN"/>
    <property type="match status" value="1"/>
</dbReference>
<dbReference type="PROSITE" id="PS50181">
    <property type="entry name" value="FBOX"/>
    <property type="match status" value="1"/>
</dbReference>
<gene>
    <name evidence="3" type="ORF">OIU77_024470</name>
</gene>
<reference evidence="3" key="1">
    <citation type="submission" date="2022-10" db="EMBL/GenBank/DDBJ databases">
        <authorList>
            <person name="Hyden B.L."/>
            <person name="Feng K."/>
            <person name="Yates T."/>
            <person name="Jawdy S."/>
            <person name="Smart L.B."/>
            <person name="Muchero W."/>
        </authorList>
    </citation>
    <scope>NUCLEOTIDE SEQUENCE</scope>
    <source>
        <tissue evidence="3">Shoot tip</tissue>
    </source>
</reference>
<comment type="caution">
    <text evidence="3">The sequence shown here is derived from an EMBL/GenBank/DDBJ whole genome shotgun (WGS) entry which is preliminary data.</text>
</comment>
<dbReference type="CDD" id="cd22157">
    <property type="entry name" value="F-box_AtFBW1-like"/>
    <property type="match status" value="1"/>
</dbReference>
<evidence type="ECO:0000259" key="2">
    <source>
        <dbReference type="PROSITE" id="PS50181"/>
    </source>
</evidence>
<dbReference type="InterPro" id="IPR017451">
    <property type="entry name" value="F-box-assoc_interact_dom"/>
</dbReference>